<dbReference type="PANTHER" id="PTHR35770">
    <property type="entry name" value="U2 SMALL NUCLEAR RIBONUCLEOPROTEIN AUXILIARY FACTOR-LIKE PROTEIN"/>
    <property type="match status" value="1"/>
</dbReference>
<dbReference type="PANTHER" id="PTHR35770:SF1">
    <property type="entry name" value="U2 SMALL NUCLEAR RIBONUCLEOPROTEIN AUXILIARY FACTOR-LIKE PROTEIN"/>
    <property type="match status" value="1"/>
</dbReference>
<proteinExistence type="predicted"/>
<reference evidence="2" key="1">
    <citation type="submission" date="2021-01" db="UniProtKB">
        <authorList>
            <consortium name="EnsemblPlants"/>
        </authorList>
    </citation>
    <scope>IDENTIFICATION</scope>
</reference>
<feature type="compositionally biased region" description="Acidic residues" evidence="1">
    <location>
        <begin position="240"/>
        <end position="249"/>
    </location>
</feature>
<dbReference type="OMA" id="KAEQKRC"/>
<dbReference type="Gramene" id="Kaladp0043s0248.1.v1.1">
    <property type="protein sequence ID" value="Kaladp0043s0248.1.v1.1"/>
    <property type="gene ID" value="Kaladp0043s0248.v1.1"/>
</dbReference>
<keyword evidence="3" id="KW-1185">Reference proteome</keyword>
<evidence type="ECO:0000313" key="3">
    <source>
        <dbReference type="Proteomes" id="UP000594263"/>
    </source>
</evidence>
<organism evidence="2 3">
    <name type="scientific">Kalanchoe fedtschenkoi</name>
    <name type="common">Lavender scallops</name>
    <name type="synonym">South American air plant</name>
    <dbReference type="NCBI Taxonomy" id="63787"/>
    <lineage>
        <taxon>Eukaryota</taxon>
        <taxon>Viridiplantae</taxon>
        <taxon>Streptophyta</taxon>
        <taxon>Embryophyta</taxon>
        <taxon>Tracheophyta</taxon>
        <taxon>Spermatophyta</taxon>
        <taxon>Magnoliopsida</taxon>
        <taxon>eudicotyledons</taxon>
        <taxon>Gunneridae</taxon>
        <taxon>Pentapetalae</taxon>
        <taxon>Saxifragales</taxon>
        <taxon>Crassulaceae</taxon>
        <taxon>Kalanchoe</taxon>
    </lineage>
</organism>
<evidence type="ECO:0000256" key="1">
    <source>
        <dbReference type="SAM" id="MobiDB-lite"/>
    </source>
</evidence>
<name>A0A7N0TT30_KALFE</name>
<dbReference type="Proteomes" id="UP000594263">
    <property type="component" value="Unplaced"/>
</dbReference>
<feature type="region of interest" description="Disordered" evidence="1">
    <location>
        <begin position="211"/>
        <end position="249"/>
    </location>
</feature>
<feature type="region of interest" description="Disordered" evidence="1">
    <location>
        <begin position="156"/>
        <end position="178"/>
    </location>
</feature>
<evidence type="ECO:0000313" key="2">
    <source>
        <dbReference type="EnsemblPlants" id="Kaladp0043s0248.1.v1.1"/>
    </source>
</evidence>
<protein>
    <submittedName>
        <fullName evidence="2">Uncharacterized protein</fullName>
    </submittedName>
</protein>
<sequence length="249" mass="27829">MAAFEDFEPIFGEARAVSSDSSLVLPRKFLFRVYAPDPGHLATCVTDFQSTTWVARRSIKQLDDLRENTGIVGSWPEFLDYLASSLKSEDVKLILDRRRKSDGSISAKLVAQKSKGMPLISITLSKLLDADAVEAIANFSLELFKAYKCMKESIAKEEGSSHQSKKAIPEGQNEGARNQRELNSHQRTKYNVHNDDEKLISLSTSGFEMSPEKVTARSKVTNPVVPAYRRAKKRGAILQDSEDEEDQDN</sequence>
<dbReference type="EnsemblPlants" id="Kaladp0043s0248.1.v1.1">
    <property type="protein sequence ID" value="Kaladp0043s0248.1.v1.1"/>
    <property type="gene ID" value="Kaladp0043s0248.v1.1"/>
</dbReference>
<accession>A0A7N0TT30</accession>
<dbReference type="AlphaFoldDB" id="A0A7N0TT30"/>